<proteinExistence type="predicted"/>
<keyword evidence="2" id="KW-1185">Reference proteome</keyword>
<dbReference type="PANTHER" id="PTHR21610">
    <property type="entry name" value="VON WILLEBRAND FACTOR A DOMAIN-CONTAINING PROTEIN 8"/>
    <property type="match status" value="1"/>
</dbReference>
<sequence>MLRGQALLISVTCVRLRERVGGPASRTPARAYPSMSGRHLVSCNDLSLTIGDVTVPVPAEVSHPERVAWLLPGEANNLMTSLDDKNDDGELSLSVVTALFHLDDGITRKYLRWICQKELLRQDMCLVGEPGPALRWLVLLYSCITRREL</sequence>
<evidence type="ECO:0000313" key="2">
    <source>
        <dbReference type="Proteomes" id="UP000000702"/>
    </source>
</evidence>
<dbReference type="GO" id="GO:0005737">
    <property type="term" value="C:cytoplasm"/>
    <property type="evidence" value="ECO:0007669"/>
    <property type="project" value="TreeGrafter"/>
</dbReference>
<name>F9WJG5_TRYCI</name>
<reference evidence="1 2" key="2">
    <citation type="journal article" date="2012" name="Proc. Natl. Acad. Sci. U.S.A.">
        <title>Antigenic diversity is generated by distinct evolutionary mechanisms in African trypanosome species.</title>
        <authorList>
            <person name="Jackson A.P."/>
            <person name="Berry A."/>
            <person name="Aslett M."/>
            <person name="Allison H.C."/>
            <person name="Burton P."/>
            <person name="Vavrova-Anderson J."/>
            <person name="Brown R."/>
            <person name="Browne H."/>
            <person name="Corton N."/>
            <person name="Hauser H."/>
            <person name="Gamble J."/>
            <person name="Gilderthorp R."/>
            <person name="Marcello L."/>
            <person name="McQuillan J."/>
            <person name="Otto T.D."/>
            <person name="Quail M.A."/>
            <person name="Sanders M.J."/>
            <person name="van Tonder A."/>
            <person name="Ginger M.L."/>
            <person name="Field M.C."/>
            <person name="Barry J.D."/>
            <person name="Hertz-Fowler C."/>
            <person name="Berriman M."/>
        </authorList>
    </citation>
    <scope>NUCLEOTIDE SEQUENCE [LARGE SCALE GENOMIC DNA]</scope>
    <source>
        <strain evidence="1 2">IL3000</strain>
    </source>
</reference>
<dbReference type="PANTHER" id="PTHR21610:SF9">
    <property type="entry name" value="VON WILLEBRAND FACTOR A DOMAIN-CONTAINING PROTEIN 8"/>
    <property type="match status" value="1"/>
</dbReference>
<evidence type="ECO:0000313" key="1">
    <source>
        <dbReference type="EMBL" id="CCD17470.1"/>
    </source>
</evidence>
<gene>
    <name evidence="1" type="ORF">TCIL3000_0_22880</name>
</gene>
<accession>F9WJG5</accession>
<organism evidence="1 2">
    <name type="scientific">Trypanosoma congolense (strain IL3000)</name>
    <dbReference type="NCBI Taxonomy" id="1068625"/>
    <lineage>
        <taxon>Eukaryota</taxon>
        <taxon>Discoba</taxon>
        <taxon>Euglenozoa</taxon>
        <taxon>Kinetoplastea</taxon>
        <taxon>Metakinetoplastina</taxon>
        <taxon>Trypanosomatida</taxon>
        <taxon>Trypanosomatidae</taxon>
        <taxon>Trypanosoma</taxon>
        <taxon>Nannomonas</taxon>
    </lineage>
</organism>
<dbReference type="Proteomes" id="UP000000702">
    <property type="component" value="Unassembled WGS sequence"/>
</dbReference>
<feature type="non-terminal residue" evidence="1">
    <location>
        <position position="149"/>
    </location>
</feature>
<dbReference type="AlphaFoldDB" id="F9WJG5"/>
<comment type="caution">
    <text evidence="1">The sequence shown here is derived from an EMBL/GenBank/DDBJ whole genome shotgun (WGS) entry which is preliminary data.</text>
</comment>
<dbReference type="EMBL" id="CAEQ01002722">
    <property type="protein sequence ID" value="CCD17470.1"/>
    <property type="molecule type" value="Genomic_DNA"/>
</dbReference>
<dbReference type="VEuPathDB" id="TriTrypDB:TcIL3000_0_22880"/>
<protein>
    <submittedName>
        <fullName evidence="1">WGS project CAEQ00000000 data, annotated contig 907</fullName>
    </submittedName>
</protein>
<reference evidence="2" key="1">
    <citation type="submission" date="2011-07" db="EMBL/GenBank/DDBJ databases">
        <title>Divergent evolution of antigenic variation in African trypanosomes.</title>
        <authorList>
            <person name="Jackson A.P."/>
            <person name="Berry A."/>
            <person name="Allison H.C."/>
            <person name="Burton P."/>
            <person name="Anderson J."/>
            <person name="Aslett M."/>
            <person name="Brown R."/>
            <person name="Corton N."/>
            <person name="Harris D."/>
            <person name="Hauser H."/>
            <person name="Gamble J."/>
            <person name="Gilderthorp R."/>
            <person name="McQuillan J."/>
            <person name="Quail M.A."/>
            <person name="Sanders M."/>
            <person name="Van Tonder A."/>
            <person name="Ginger M.L."/>
            <person name="Donelson J.E."/>
            <person name="Field M.C."/>
            <person name="Barry J.D."/>
            <person name="Berriman M."/>
            <person name="Hertz-Fowler C."/>
        </authorList>
    </citation>
    <scope>NUCLEOTIDE SEQUENCE [LARGE SCALE GENOMIC DNA]</scope>
    <source>
        <strain evidence="2">IL3000</strain>
    </source>
</reference>
<dbReference type="InterPro" id="IPR039891">
    <property type="entry name" value="VWA8"/>
</dbReference>